<proteinExistence type="predicted"/>
<name>A0A1Y0ISJ1_9BACL</name>
<dbReference type="Proteomes" id="UP000195437">
    <property type="component" value="Chromosome"/>
</dbReference>
<evidence type="ECO:0008006" key="3">
    <source>
        <dbReference type="Google" id="ProtNLM"/>
    </source>
</evidence>
<protein>
    <recommendedName>
        <fullName evidence="3">Heptaprenyl diphosphate synthase</fullName>
    </recommendedName>
</protein>
<keyword evidence="2" id="KW-1185">Reference proteome</keyword>
<reference evidence="2" key="1">
    <citation type="submission" date="2017-05" db="EMBL/GenBank/DDBJ databases">
        <authorList>
            <person name="Sung H."/>
        </authorList>
    </citation>
    <scope>NUCLEOTIDE SEQUENCE [LARGE SCALE GENOMIC DNA]</scope>
    <source>
        <strain evidence="2">AR23208</strain>
    </source>
</reference>
<dbReference type="EMBL" id="CP021434">
    <property type="protein sequence ID" value="ARU62979.1"/>
    <property type="molecule type" value="Genomic_DNA"/>
</dbReference>
<gene>
    <name evidence="1" type="ORF">CBW65_19825</name>
</gene>
<dbReference type="GO" id="GO:0009234">
    <property type="term" value="P:menaquinone biosynthetic process"/>
    <property type="evidence" value="ECO:0007669"/>
    <property type="project" value="InterPro"/>
</dbReference>
<sequence>MEPLQVQQRIEETCVQDIRSKLFAEMDHKYLSAIIAQPTPERLQLALSEAICEAAGLDGKETETIVSTLLLIYHGLALHEEIETLARHEDERFRQLGVLGGAYYSSKYYRLMAESGQIKLLGQFARAIQSINEMKAELVRVPGDFTLSVERYLHLQETIHGALLRTLCDALLPQDSRWEQLVTHLVRASVLKAELDNMSGHTWVRGAANLSLWQKANSEEKKWLKAMKASDGPDKRLMSLYVKYGTSTYLFSLLEEAASLAEPAMMMMQGLRDELRALPGQLMAPGAYSRRVCEEG</sequence>
<organism evidence="1 2">
    <name type="scientific">Tumebacillus avium</name>
    <dbReference type="NCBI Taxonomy" id="1903704"/>
    <lineage>
        <taxon>Bacteria</taxon>
        <taxon>Bacillati</taxon>
        <taxon>Bacillota</taxon>
        <taxon>Bacilli</taxon>
        <taxon>Bacillales</taxon>
        <taxon>Alicyclobacillaceae</taxon>
        <taxon>Tumebacillus</taxon>
    </lineage>
</organism>
<dbReference type="Gene3D" id="1.20.120.1450">
    <property type="match status" value="1"/>
</dbReference>
<evidence type="ECO:0000313" key="2">
    <source>
        <dbReference type="Proteomes" id="UP000195437"/>
    </source>
</evidence>
<dbReference type="KEGG" id="tum:CBW65_19825"/>
<accession>A0A1Y0ISJ1</accession>
<dbReference type="AlphaFoldDB" id="A0A1Y0ISJ1"/>
<dbReference type="InterPro" id="IPR009920">
    <property type="entry name" value="HEPPP_synth_su1"/>
</dbReference>
<dbReference type="Pfam" id="PF07307">
    <property type="entry name" value="HEPPP_synt_1"/>
    <property type="match status" value="1"/>
</dbReference>
<evidence type="ECO:0000313" key="1">
    <source>
        <dbReference type="EMBL" id="ARU62979.1"/>
    </source>
</evidence>